<dbReference type="EMBL" id="BMAW01108565">
    <property type="protein sequence ID" value="GFT34713.1"/>
    <property type="molecule type" value="Genomic_DNA"/>
</dbReference>
<proteinExistence type="predicted"/>
<name>A0A8X6NW20_NEPPI</name>
<feature type="region of interest" description="Disordered" evidence="1">
    <location>
        <begin position="440"/>
        <end position="469"/>
    </location>
</feature>
<sequence>MSGSCPLHSDSPAKNYREMIKKFKIRECFVLLCPLNCLGKTKNAKKEMNTRDCYVLIKKLRKELVRFKKPQKSFVIHYGEELLRATAFIAYESCFLNGNCLDFDDLYKTVVRSSFADLSMESFKKKMFHYFREFQAEYKKNKGFNVEYKINSLKGFPFGAISISSITMLQYGSKHSVETTRNFPESETRQNGPGSIDLQENGLLENIAEQSTPERKEAQLLPLTSEPIPPEQTVQKRIEADQLLPEIKEKEPAIESPKQLLQEGISTNKLLPEKKEEEPAMKKRKLQEQIDLNHSLPEKKENEPAMKKKNLLDRIAIDQHLPARTNEHPLMETEYSREMKRKHSNELTETMHKQEITRKEAATDPADDESQLLGKYGKFRKWERMMQQKSEKVPNNPESIPNHSDHHGPQIPYKKQYLAAESVVPCHKLDSDRAEFGDYYEYGQSSDSDPSEESRREHDHGSDEPGDRVEKLVDEGKMDVRNGAHLIAFDEMCNTNGEWNDSVLKNPAADQIERISVIKTTDTVNVVMPWAAVV</sequence>
<feature type="region of interest" description="Disordered" evidence="1">
    <location>
        <begin position="385"/>
        <end position="410"/>
    </location>
</feature>
<feature type="region of interest" description="Disordered" evidence="1">
    <location>
        <begin position="178"/>
        <end position="198"/>
    </location>
</feature>
<dbReference type="AlphaFoldDB" id="A0A8X6NW20"/>
<comment type="caution">
    <text evidence="2">The sequence shown here is derived from an EMBL/GenBank/DDBJ whole genome shotgun (WGS) entry which is preliminary data.</text>
</comment>
<protein>
    <submittedName>
        <fullName evidence="2">Uncharacterized protein</fullName>
    </submittedName>
</protein>
<feature type="compositionally biased region" description="Polar residues" evidence="1">
    <location>
        <begin position="179"/>
        <end position="193"/>
    </location>
</feature>
<feature type="compositionally biased region" description="Basic and acidic residues" evidence="1">
    <location>
        <begin position="452"/>
        <end position="469"/>
    </location>
</feature>
<evidence type="ECO:0000313" key="3">
    <source>
        <dbReference type="Proteomes" id="UP000887013"/>
    </source>
</evidence>
<feature type="region of interest" description="Disordered" evidence="1">
    <location>
        <begin position="272"/>
        <end position="303"/>
    </location>
</feature>
<feature type="compositionally biased region" description="Basic and acidic residues" evidence="1">
    <location>
        <begin position="345"/>
        <end position="362"/>
    </location>
</feature>
<evidence type="ECO:0000256" key="1">
    <source>
        <dbReference type="SAM" id="MobiDB-lite"/>
    </source>
</evidence>
<dbReference type="OrthoDB" id="10661605at2759"/>
<evidence type="ECO:0000313" key="2">
    <source>
        <dbReference type="EMBL" id="GFT34713.1"/>
    </source>
</evidence>
<accession>A0A8X6NW20</accession>
<gene>
    <name evidence="2" type="ORF">NPIL_527631</name>
</gene>
<feature type="region of interest" description="Disordered" evidence="1">
    <location>
        <begin position="345"/>
        <end position="373"/>
    </location>
</feature>
<reference evidence="2" key="1">
    <citation type="submission" date="2020-08" db="EMBL/GenBank/DDBJ databases">
        <title>Multicomponent nature underlies the extraordinary mechanical properties of spider dragline silk.</title>
        <authorList>
            <person name="Kono N."/>
            <person name="Nakamura H."/>
            <person name="Mori M."/>
            <person name="Yoshida Y."/>
            <person name="Ohtoshi R."/>
            <person name="Malay A.D."/>
            <person name="Moran D.A.P."/>
            <person name="Tomita M."/>
            <person name="Numata K."/>
            <person name="Arakawa K."/>
        </authorList>
    </citation>
    <scope>NUCLEOTIDE SEQUENCE</scope>
</reference>
<organism evidence="2 3">
    <name type="scientific">Nephila pilipes</name>
    <name type="common">Giant wood spider</name>
    <name type="synonym">Nephila maculata</name>
    <dbReference type="NCBI Taxonomy" id="299642"/>
    <lineage>
        <taxon>Eukaryota</taxon>
        <taxon>Metazoa</taxon>
        <taxon>Ecdysozoa</taxon>
        <taxon>Arthropoda</taxon>
        <taxon>Chelicerata</taxon>
        <taxon>Arachnida</taxon>
        <taxon>Araneae</taxon>
        <taxon>Araneomorphae</taxon>
        <taxon>Entelegynae</taxon>
        <taxon>Araneoidea</taxon>
        <taxon>Nephilidae</taxon>
        <taxon>Nephila</taxon>
    </lineage>
</organism>
<feature type="region of interest" description="Disordered" evidence="1">
    <location>
        <begin position="211"/>
        <end position="231"/>
    </location>
</feature>
<keyword evidence="3" id="KW-1185">Reference proteome</keyword>
<dbReference type="Proteomes" id="UP000887013">
    <property type="component" value="Unassembled WGS sequence"/>
</dbReference>
<feature type="compositionally biased region" description="Basic and acidic residues" evidence="1">
    <location>
        <begin position="272"/>
        <end position="281"/>
    </location>
</feature>